<proteinExistence type="predicted"/>
<dbReference type="SUPFAM" id="SSF53448">
    <property type="entry name" value="Nucleotide-diphospho-sugar transferases"/>
    <property type="match status" value="1"/>
</dbReference>
<dbReference type="PANTHER" id="PTHR43685">
    <property type="entry name" value="GLYCOSYLTRANSFERASE"/>
    <property type="match status" value="1"/>
</dbReference>
<evidence type="ECO:0000313" key="3">
    <source>
        <dbReference type="Proteomes" id="UP001144805"/>
    </source>
</evidence>
<dbReference type="CDD" id="cd00761">
    <property type="entry name" value="Glyco_tranf_GTA_type"/>
    <property type="match status" value="1"/>
</dbReference>
<feature type="domain" description="Glycosyltransferase 2-like" evidence="1">
    <location>
        <begin position="9"/>
        <end position="130"/>
    </location>
</feature>
<evidence type="ECO:0000259" key="1">
    <source>
        <dbReference type="Pfam" id="PF00535"/>
    </source>
</evidence>
<dbReference type="PANTHER" id="PTHR43685:SF2">
    <property type="entry name" value="GLYCOSYLTRANSFERASE 2-LIKE DOMAIN-CONTAINING PROTEIN"/>
    <property type="match status" value="1"/>
</dbReference>
<keyword evidence="3" id="KW-1185">Reference proteome</keyword>
<evidence type="ECO:0000313" key="2">
    <source>
        <dbReference type="EMBL" id="MCX5567585.1"/>
    </source>
</evidence>
<comment type="caution">
    <text evidence="2">The sequence shown here is derived from an EMBL/GenBank/DDBJ whole genome shotgun (WGS) entry which is preliminary data.</text>
</comment>
<dbReference type="EMBL" id="JAPKNK010000001">
    <property type="protein sequence ID" value="MCX5567585.1"/>
    <property type="molecule type" value="Genomic_DNA"/>
</dbReference>
<reference evidence="2" key="1">
    <citation type="submission" date="2022-11" db="EMBL/GenBank/DDBJ databases">
        <title>Biodiversity and phylogenetic relationships of bacteria.</title>
        <authorList>
            <person name="Machado R.A.R."/>
            <person name="Bhat A."/>
            <person name="Loulou A."/>
            <person name="Kallel S."/>
        </authorList>
    </citation>
    <scope>NUCLEOTIDE SEQUENCE</scope>
    <source>
        <strain evidence="2">K-TC2</strain>
    </source>
</reference>
<dbReference type="Gene3D" id="3.90.550.10">
    <property type="entry name" value="Spore Coat Polysaccharide Biosynthesis Protein SpsA, Chain A"/>
    <property type="match status" value="1"/>
</dbReference>
<sequence length="342" mass="38992">MTILTIATIIPLYNGGAFIRDALESVLAQSWPSDEILVVDDGSTDDGPAIVEEMAKIHPITLLRKPNGGQSSARNFAAERCSSSHIALLDQDDIWYPDHLATLRQPFVDAATDERLAVVYGNLDHVDRDGKMVAHNCLDIFCATHPKTTLQQCLGEDMFILPGATLIEKGAFFAAGKFDERLSGYEDDDFFLRIFRDGYRSAYVDHAVTKWRIHPGSTSYSLRMAVSRMIYYRKLVETYPNEPRLHQFWIRDLVAPRFFRSVVGDYINGSKAGDKPRMDRCWADMRVIAPELPRRTRRRFRRVAPLIHVVHRVRLTNLARMLLRYAISDRKKAAVVLQRQVA</sequence>
<dbReference type="InterPro" id="IPR050834">
    <property type="entry name" value="Glycosyltransf_2"/>
</dbReference>
<dbReference type="InterPro" id="IPR001173">
    <property type="entry name" value="Glyco_trans_2-like"/>
</dbReference>
<dbReference type="GO" id="GO:0044010">
    <property type="term" value="P:single-species biofilm formation"/>
    <property type="evidence" value="ECO:0007669"/>
    <property type="project" value="TreeGrafter"/>
</dbReference>
<organism evidence="2 3">
    <name type="scientific">Kaistia nematophila</name>
    <dbReference type="NCBI Taxonomy" id="2994654"/>
    <lineage>
        <taxon>Bacteria</taxon>
        <taxon>Pseudomonadati</taxon>
        <taxon>Pseudomonadota</taxon>
        <taxon>Alphaproteobacteria</taxon>
        <taxon>Hyphomicrobiales</taxon>
        <taxon>Kaistiaceae</taxon>
        <taxon>Kaistia</taxon>
    </lineage>
</organism>
<accession>A0A9X3DX88</accession>
<dbReference type="AlphaFoldDB" id="A0A9X3DX88"/>
<protein>
    <submittedName>
        <fullName evidence="2">Glycosyltransferase family A protein</fullName>
    </submittedName>
</protein>
<name>A0A9X3DX88_9HYPH</name>
<dbReference type="InterPro" id="IPR029044">
    <property type="entry name" value="Nucleotide-diphossugar_trans"/>
</dbReference>
<dbReference type="Pfam" id="PF00535">
    <property type="entry name" value="Glycos_transf_2"/>
    <property type="match status" value="1"/>
</dbReference>
<dbReference type="RefSeq" id="WP_266336576.1">
    <property type="nucleotide sequence ID" value="NZ_JAPKNK010000001.1"/>
</dbReference>
<dbReference type="Proteomes" id="UP001144805">
    <property type="component" value="Unassembled WGS sequence"/>
</dbReference>
<gene>
    <name evidence="2" type="ORF">OSH07_00100</name>
</gene>